<protein>
    <submittedName>
        <fullName evidence="1">Uncharacterized protein</fullName>
    </submittedName>
</protein>
<proteinExistence type="predicted"/>
<dbReference type="Proteomes" id="UP001055072">
    <property type="component" value="Unassembled WGS sequence"/>
</dbReference>
<evidence type="ECO:0000313" key="2">
    <source>
        <dbReference type="Proteomes" id="UP001055072"/>
    </source>
</evidence>
<comment type="caution">
    <text evidence="1">The sequence shown here is derived from an EMBL/GenBank/DDBJ whole genome shotgun (WGS) entry which is preliminary data.</text>
</comment>
<reference evidence="1" key="1">
    <citation type="journal article" date="2021" name="Environ. Microbiol.">
        <title>Gene family expansions and transcriptome signatures uncover fungal adaptations to wood decay.</title>
        <authorList>
            <person name="Hage H."/>
            <person name="Miyauchi S."/>
            <person name="Viragh M."/>
            <person name="Drula E."/>
            <person name="Min B."/>
            <person name="Chaduli D."/>
            <person name="Navarro D."/>
            <person name="Favel A."/>
            <person name="Norest M."/>
            <person name="Lesage-Meessen L."/>
            <person name="Balint B."/>
            <person name="Merenyi Z."/>
            <person name="de Eugenio L."/>
            <person name="Morin E."/>
            <person name="Martinez A.T."/>
            <person name="Baldrian P."/>
            <person name="Stursova M."/>
            <person name="Martinez M.J."/>
            <person name="Novotny C."/>
            <person name="Magnuson J.K."/>
            <person name="Spatafora J.W."/>
            <person name="Maurice S."/>
            <person name="Pangilinan J."/>
            <person name="Andreopoulos W."/>
            <person name="LaButti K."/>
            <person name="Hundley H."/>
            <person name="Na H."/>
            <person name="Kuo A."/>
            <person name="Barry K."/>
            <person name="Lipzen A."/>
            <person name="Henrissat B."/>
            <person name="Riley R."/>
            <person name="Ahrendt S."/>
            <person name="Nagy L.G."/>
            <person name="Grigoriev I.V."/>
            <person name="Martin F."/>
            <person name="Rosso M.N."/>
        </authorList>
    </citation>
    <scope>NUCLEOTIDE SEQUENCE</scope>
    <source>
        <strain evidence="1">CBS 384.51</strain>
    </source>
</reference>
<accession>A0ACB8TYR4</accession>
<organism evidence="1 2">
    <name type="scientific">Irpex rosettiformis</name>
    <dbReference type="NCBI Taxonomy" id="378272"/>
    <lineage>
        <taxon>Eukaryota</taxon>
        <taxon>Fungi</taxon>
        <taxon>Dikarya</taxon>
        <taxon>Basidiomycota</taxon>
        <taxon>Agaricomycotina</taxon>
        <taxon>Agaricomycetes</taxon>
        <taxon>Polyporales</taxon>
        <taxon>Irpicaceae</taxon>
        <taxon>Irpex</taxon>
    </lineage>
</organism>
<sequence>MSATQKELTVSKWLRNDPDYFTGWYRIQRDQTQDSSLEAGWYGLWNSALFQTILNTELPKNQFISLHPQFPITELLWPEDPLENHNDDTQHVVLTRSGAELEEQLTSLSLASSSVLAIDNISAASTNPSSVSSVSQPVTGDRKVQNDKRRFPDWALMLNWIPNFLPSEECVFLDANLPAIYHPYLRVLFLVEVKRIPSLSDSKSKEYIEDIEDILNNKMRQQVYQQVRFAFAEYQQQNTVVHISAVGDYCKIRRFKRDYLTKKRLIPENENNKRATPSWKQLSRSGGSATIRLMPTNSKDIHPLIKKNMTEIHNILMKEMEGQHEEWRK</sequence>
<dbReference type="EMBL" id="MU274919">
    <property type="protein sequence ID" value="KAI0087140.1"/>
    <property type="molecule type" value="Genomic_DNA"/>
</dbReference>
<name>A0ACB8TYR4_9APHY</name>
<evidence type="ECO:0000313" key="1">
    <source>
        <dbReference type="EMBL" id="KAI0087140.1"/>
    </source>
</evidence>
<keyword evidence="2" id="KW-1185">Reference proteome</keyword>
<gene>
    <name evidence="1" type="ORF">BDY19DRAFT_995218</name>
</gene>